<accession>A0A4P9ZMJ9</accession>
<keyword evidence="2" id="KW-0143">Chaperone</keyword>
<dbReference type="Pfam" id="PF03937">
    <property type="entry name" value="Sdh5"/>
    <property type="match status" value="1"/>
</dbReference>
<name>A0A4P9ZMJ9_9FUNG</name>
<dbReference type="GO" id="GO:0005739">
    <property type="term" value="C:mitochondrion"/>
    <property type="evidence" value="ECO:0007669"/>
    <property type="project" value="InterPro"/>
</dbReference>
<evidence type="ECO:0000313" key="4">
    <source>
        <dbReference type="Proteomes" id="UP000268162"/>
    </source>
</evidence>
<evidence type="ECO:0000313" key="3">
    <source>
        <dbReference type="EMBL" id="RKP34443.1"/>
    </source>
</evidence>
<dbReference type="EMBL" id="ML003200">
    <property type="protein sequence ID" value="RKP34443.1"/>
    <property type="molecule type" value="Genomic_DNA"/>
</dbReference>
<feature type="non-terminal residue" evidence="3">
    <location>
        <position position="102"/>
    </location>
</feature>
<feature type="non-terminal residue" evidence="3">
    <location>
        <position position="1"/>
    </location>
</feature>
<dbReference type="InterPro" id="IPR028882">
    <property type="entry name" value="SDHAF2"/>
</dbReference>
<dbReference type="AlphaFoldDB" id="A0A4P9ZMJ9"/>
<protein>
    <submittedName>
        <fullName evidence="3">Succinate dehydrogenase assembly factor 2</fullName>
    </submittedName>
</protein>
<evidence type="ECO:0000256" key="2">
    <source>
        <dbReference type="ARBA" id="ARBA00023186"/>
    </source>
</evidence>
<dbReference type="Gene3D" id="1.10.150.250">
    <property type="entry name" value="Flavinator of succinate dehydrogenase"/>
    <property type="match status" value="1"/>
</dbReference>
<dbReference type="InterPro" id="IPR036714">
    <property type="entry name" value="SDH_sf"/>
</dbReference>
<dbReference type="HAMAP" id="MF_03057">
    <property type="entry name" value="SDHAF2"/>
    <property type="match status" value="1"/>
</dbReference>
<dbReference type="GO" id="GO:0006099">
    <property type="term" value="P:tricarboxylic acid cycle"/>
    <property type="evidence" value="ECO:0007669"/>
    <property type="project" value="TreeGrafter"/>
</dbReference>
<dbReference type="GO" id="GO:0034553">
    <property type="term" value="P:mitochondrial respiratory chain complex II assembly"/>
    <property type="evidence" value="ECO:0007669"/>
    <property type="project" value="TreeGrafter"/>
</dbReference>
<keyword evidence="4" id="KW-1185">Reference proteome</keyword>
<keyword evidence="1" id="KW-0496">Mitochondrion</keyword>
<dbReference type="STRING" id="215637.A0A4P9ZMJ9"/>
<dbReference type="Proteomes" id="UP000268162">
    <property type="component" value="Unassembled WGS sequence"/>
</dbReference>
<organism evidence="3 4">
    <name type="scientific">Dimargaris cristalligena</name>
    <dbReference type="NCBI Taxonomy" id="215637"/>
    <lineage>
        <taxon>Eukaryota</taxon>
        <taxon>Fungi</taxon>
        <taxon>Fungi incertae sedis</taxon>
        <taxon>Zoopagomycota</taxon>
        <taxon>Kickxellomycotina</taxon>
        <taxon>Dimargaritomycetes</taxon>
        <taxon>Dimargaritales</taxon>
        <taxon>Dimargaritaceae</taxon>
        <taxon>Dimargaris</taxon>
    </lineage>
</organism>
<dbReference type="PANTHER" id="PTHR12469:SF2">
    <property type="entry name" value="SUCCINATE DEHYDROGENASE ASSEMBLY FACTOR 2, MITOCHONDRIAL"/>
    <property type="match status" value="1"/>
</dbReference>
<dbReference type="PANTHER" id="PTHR12469">
    <property type="entry name" value="PROTEIN EMI5 HOMOLOG, MITOCHONDRIAL"/>
    <property type="match status" value="1"/>
</dbReference>
<dbReference type="GO" id="GO:0006121">
    <property type="term" value="P:mitochondrial electron transport, succinate to ubiquinone"/>
    <property type="evidence" value="ECO:0007669"/>
    <property type="project" value="TreeGrafter"/>
</dbReference>
<proteinExistence type="inferred from homology"/>
<sequence>VERTGETLESQRKRIIYQSRKRGILENDLLLSNFVQRNVPLYNAAQLLELDMILDMPDWDLYYFMTDKQEPLPELLVKSTIWPSMKAYVREKRTSVLMMPAL</sequence>
<dbReference type="InterPro" id="IPR005631">
    <property type="entry name" value="SDH"/>
</dbReference>
<dbReference type="FunFam" id="1.10.150.250:FF:000004">
    <property type="entry name" value="Succinate dehydrogenase assembly factor 2, mitochondrial"/>
    <property type="match status" value="1"/>
</dbReference>
<dbReference type="SUPFAM" id="SSF109910">
    <property type="entry name" value="YgfY-like"/>
    <property type="match status" value="1"/>
</dbReference>
<reference evidence="4" key="1">
    <citation type="journal article" date="2018" name="Nat. Microbiol.">
        <title>Leveraging single-cell genomics to expand the fungal tree of life.</title>
        <authorList>
            <person name="Ahrendt S.R."/>
            <person name="Quandt C.A."/>
            <person name="Ciobanu D."/>
            <person name="Clum A."/>
            <person name="Salamov A."/>
            <person name="Andreopoulos B."/>
            <person name="Cheng J.F."/>
            <person name="Woyke T."/>
            <person name="Pelin A."/>
            <person name="Henrissat B."/>
            <person name="Reynolds N.K."/>
            <person name="Benny G.L."/>
            <person name="Smith M.E."/>
            <person name="James T.Y."/>
            <person name="Grigoriev I.V."/>
        </authorList>
    </citation>
    <scope>NUCLEOTIDE SEQUENCE [LARGE SCALE GENOMIC DNA]</scope>
    <source>
        <strain evidence="4">RSA 468</strain>
    </source>
</reference>
<gene>
    <name evidence="3" type="ORF">BJ085DRAFT_7232</name>
</gene>
<evidence type="ECO:0000256" key="1">
    <source>
        <dbReference type="ARBA" id="ARBA00023128"/>
    </source>
</evidence>